<dbReference type="EMBL" id="KK852927">
    <property type="protein sequence ID" value="KDR13683.1"/>
    <property type="molecule type" value="Genomic_DNA"/>
</dbReference>
<evidence type="ECO:0000313" key="10">
    <source>
        <dbReference type="Proteomes" id="UP000027135"/>
    </source>
</evidence>
<organism evidence="9 10">
    <name type="scientific">Zootermopsis nevadensis</name>
    <name type="common">Dampwood termite</name>
    <dbReference type="NCBI Taxonomy" id="136037"/>
    <lineage>
        <taxon>Eukaryota</taxon>
        <taxon>Metazoa</taxon>
        <taxon>Ecdysozoa</taxon>
        <taxon>Arthropoda</taxon>
        <taxon>Hexapoda</taxon>
        <taxon>Insecta</taxon>
        <taxon>Pterygota</taxon>
        <taxon>Neoptera</taxon>
        <taxon>Polyneoptera</taxon>
        <taxon>Dictyoptera</taxon>
        <taxon>Blattodea</taxon>
        <taxon>Blattoidea</taxon>
        <taxon>Termitoidae</taxon>
        <taxon>Termopsidae</taxon>
        <taxon>Zootermopsis</taxon>
    </lineage>
</organism>
<dbReference type="GO" id="GO:0008049">
    <property type="term" value="P:male courtship behavior"/>
    <property type="evidence" value="ECO:0007669"/>
    <property type="project" value="TreeGrafter"/>
</dbReference>
<comment type="function">
    <text evidence="8">Gustatory receptor which mediates acceptance or avoidance behavior, depending on its substrates.</text>
</comment>
<keyword evidence="10" id="KW-1185">Reference proteome</keyword>
<evidence type="ECO:0000256" key="6">
    <source>
        <dbReference type="ARBA" id="ARBA00023170"/>
    </source>
</evidence>
<evidence type="ECO:0000256" key="1">
    <source>
        <dbReference type="ARBA" id="ARBA00004651"/>
    </source>
</evidence>
<evidence type="ECO:0000256" key="2">
    <source>
        <dbReference type="ARBA" id="ARBA00022475"/>
    </source>
</evidence>
<reference evidence="9 10" key="1">
    <citation type="journal article" date="2014" name="Nat. Commun.">
        <title>Molecular traces of alternative social organization in a termite genome.</title>
        <authorList>
            <person name="Terrapon N."/>
            <person name="Li C."/>
            <person name="Robertson H.M."/>
            <person name="Ji L."/>
            <person name="Meng X."/>
            <person name="Booth W."/>
            <person name="Chen Z."/>
            <person name="Childers C.P."/>
            <person name="Glastad K.M."/>
            <person name="Gokhale K."/>
            <person name="Gowin J."/>
            <person name="Gronenberg W."/>
            <person name="Hermansen R.A."/>
            <person name="Hu H."/>
            <person name="Hunt B.G."/>
            <person name="Huylmans A.K."/>
            <person name="Khalil S.M."/>
            <person name="Mitchell R.D."/>
            <person name="Munoz-Torres M.C."/>
            <person name="Mustard J.A."/>
            <person name="Pan H."/>
            <person name="Reese J.T."/>
            <person name="Scharf M.E."/>
            <person name="Sun F."/>
            <person name="Vogel H."/>
            <person name="Xiao J."/>
            <person name="Yang W."/>
            <person name="Yang Z."/>
            <person name="Yang Z."/>
            <person name="Zhou J."/>
            <person name="Zhu J."/>
            <person name="Brent C.S."/>
            <person name="Elsik C.G."/>
            <person name="Goodisman M.A."/>
            <person name="Liberles D.A."/>
            <person name="Roe R.M."/>
            <person name="Vargo E.L."/>
            <person name="Vilcinskas A."/>
            <person name="Wang J."/>
            <person name="Bornberg-Bauer E."/>
            <person name="Korb J."/>
            <person name="Zhang G."/>
            <person name="Liebig J."/>
        </authorList>
    </citation>
    <scope>NUCLEOTIDE SEQUENCE [LARGE SCALE GENOMIC DNA]</scope>
    <source>
        <tissue evidence="9">Whole organism</tissue>
    </source>
</reference>
<gene>
    <name evidence="9" type="ORF">L798_12329</name>
</gene>
<name>A0A067QUQ7_ZOONE</name>
<dbReference type="GO" id="GO:0030425">
    <property type="term" value="C:dendrite"/>
    <property type="evidence" value="ECO:0007669"/>
    <property type="project" value="TreeGrafter"/>
</dbReference>
<dbReference type="GO" id="GO:0050909">
    <property type="term" value="P:sensory perception of taste"/>
    <property type="evidence" value="ECO:0007669"/>
    <property type="project" value="InterPro"/>
</dbReference>
<evidence type="ECO:0000256" key="5">
    <source>
        <dbReference type="ARBA" id="ARBA00023136"/>
    </source>
</evidence>
<dbReference type="AlphaFoldDB" id="A0A067QUQ7"/>
<feature type="transmembrane region" description="Helical" evidence="8">
    <location>
        <begin position="171"/>
        <end position="195"/>
    </location>
</feature>
<feature type="transmembrane region" description="Helical" evidence="8">
    <location>
        <begin position="54"/>
        <end position="74"/>
    </location>
</feature>
<feature type="transmembrane region" description="Helical" evidence="8">
    <location>
        <begin position="298"/>
        <end position="321"/>
    </location>
</feature>
<dbReference type="GO" id="GO:0007635">
    <property type="term" value="P:chemosensory behavior"/>
    <property type="evidence" value="ECO:0007669"/>
    <property type="project" value="TreeGrafter"/>
</dbReference>
<keyword evidence="3 8" id="KW-0812">Transmembrane</keyword>
<dbReference type="PANTHER" id="PTHR21143:SF104">
    <property type="entry name" value="GUSTATORY RECEPTOR 8A-RELATED"/>
    <property type="match status" value="1"/>
</dbReference>
<keyword evidence="2 8" id="KW-1003">Cell membrane</keyword>
<evidence type="ECO:0000256" key="3">
    <source>
        <dbReference type="ARBA" id="ARBA00022692"/>
    </source>
</evidence>
<dbReference type="GO" id="GO:0043025">
    <property type="term" value="C:neuronal cell body"/>
    <property type="evidence" value="ECO:0007669"/>
    <property type="project" value="TreeGrafter"/>
</dbReference>
<dbReference type="GO" id="GO:0005886">
    <property type="term" value="C:plasma membrane"/>
    <property type="evidence" value="ECO:0007669"/>
    <property type="project" value="UniProtKB-SubCell"/>
</dbReference>
<dbReference type="Pfam" id="PF08395">
    <property type="entry name" value="7tm_7"/>
    <property type="match status" value="1"/>
</dbReference>
<dbReference type="InterPro" id="IPR013604">
    <property type="entry name" value="7TM_chemorcpt"/>
</dbReference>
<evidence type="ECO:0000256" key="4">
    <source>
        <dbReference type="ARBA" id="ARBA00022989"/>
    </source>
</evidence>
<keyword evidence="6 8" id="KW-0675">Receptor</keyword>
<feature type="transmembrane region" description="Helical" evidence="8">
    <location>
        <begin position="140"/>
        <end position="159"/>
    </location>
</feature>
<dbReference type="GO" id="GO:0030424">
    <property type="term" value="C:axon"/>
    <property type="evidence" value="ECO:0007669"/>
    <property type="project" value="TreeGrafter"/>
</dbReference>
<dbReference type="GO" id="GO:0007165">
    <property type="term" value="P:signal transduction"/>
    <property type="evidence" value="ECO:0007669"/>
    <property type="project" value="UniProtKB-KW"/>
</dbReference>
<evidence type="ECO:0000313" key="9">
    <source>
        <dbReference type="EMBL" id="KDR13683.1"/>
    </source>
</evidence>
<keyword evidence="7 8" id="KW-0807">Transducer</keyword>
<keyword evidence="5 8" id="KW-0472">Membrane</keyword>
<dbReference type="InParanoid" id="A0A067QUQ7"/>
<evidence type="ECO:0000256" key="8">
    <source>
        <dbReference type="RuleBase" id="RU363108"/>
    </source>
</evidence>
<protein>
    <recommendedName>
        <fullName evidence="8">Gustatory receptor</fullName>
    </recommendedName>
</protein>
<comment type="subcellular location">
    <subcellularLocation>
        <location evidence="1 8">Cell membrane</location>
        <topology evidence="1 8">Multi-pass membrane protein</topology>
    </subcellularLocation>
</comment>
<evidence type="ECO:0000256" key="7">
    <source>
        <dbReference type="ARBA" id="ARBA00023224"/>
    </source>
</evidence>
<feature type="transmembrane region" description="Helical" evidence="8">
    <location>
        <begin position="411"/>
        <end position="432"/>
    </location>
</feature>
<dbReference type="Proteomes" id="UP000027135">
    <property type="component" value="Unassembled WGS sequence"/>
</dbReference>
<feature type="transmembrane region" description="Helical" evidence="8">
    <location>
        <begin position="333"/>
        <end position="355"/>
    </location>
</feature>
<dbReference type="PANTHER" id="PTHR21143">
    <property type="entry name" value="INVERTEBRATE GUSTATORY RECEPTOR"/>
    <property type="match status" value="1"/>
</dbReference>
<sequence>MPRMGNVITNIKFAIRPVHIVAQLFGLAPYSFARHPVDNEEDIDISWNSNYGRVIWSALLLIIQTVGIIYRLAFNFVRPPTSISELLSNVIHLPFIQSTGVLAVLFALKNRTKMLQIIKRLSSVDTFLFKSNDKVYRKHNLFLVVVLTCCAVCILPLYFEHHWRSGGRPAEYILVLSHVTWLINDLQYLNLLVILKERLVSLNDKLRSVFKVDSYNRGEFKIPMQPVSQGISESISQSEFRLHSVFVRRSFQISLTPELPFSHNISEIASEILTFRLNYNALYEICGLINSMHGCIILFNWSVYTVNFIINLYYVTISSFYTSASDKVLTSTIVNVTLILSIILSLIRMSIIAVFCQWTSDEHQRCLSNVQDLELMYCTEEDILIQLESFSDQLANNKIEFTACGIFPMNLSVLCTVIGLVLQYLIFLFQMIGLSEH</sequence>
<proteinExistence type="inferred from homology"/>
<accession>A0A067QUQ7</accession>
<feature type="transmembrane region" description="Helical" evidence="8">
    <location>
        <begin position="86"/>
        <end position="108"/>
    </location>
</feature>
<keyword evidence="4 8" id="KW-1133">Transmembrane helix</keyword>
<comment type="similarity">
    <text evidence="8">Belongs to the insect chemoreceptor superfamily. Gustatory receptor (GR) family.</text>
</comment>